<dbReference type="GO" id="GO:0016491">
    <property type="term" value="F:oxidoreductase activity"/>
    <property type="evidence" value="ECO:0007669"/>
    <property type="project" value="UniProtKB-KW"/>
</dbReference>
<dbReference type="SUPFAM" id="SSF52833">
    <property type="entry name" value="Thioredoxin-like"/>
    <property type="match status" value="1"/>
</dbReference>
<dbReference type="Pfam" id="PF13462">
    <property type="entry name" value="Thioredoxin_4"/>
    <property type="match status" value="1"/>
</dbReference>
<dbReference type="PATRIC" id="fig|1618207.4.peg.3278"/>
<dbReference type="PROSITE" id="PS51352">
    <property type="entry name" value="THIOREDOXIN_2"/>
    <property type="match status" value="1"/>
</dbReference>
<dbReference type="InterPro" id="IPR012336">
    <property type="entry name" value="Thioredoxin-like_fold"/>
</dbReference>
<gene>
    <name evidence="9" type="ORF">UM93_16125</name>
</gene>
<dbReference type="Proteomes" id="UP000061839">
    <property type="component" value="Chromosome"/>
</dbReference>
<keyword evidence="7" id="KW-0812">Transmembrane</keyword>
<keyword evidence="2" id="KW-0732">Signal</keyword>
<feature type="region of interest" description="Disordered" evidence="6">
    <location>
        <begin position="96"/>
        <end position="117"/>
    </location>
</feature>
<feature type="domain" description="Thioredoxin" evidence="8">
    <location>
        <begin position="108"/>
        <end position="300"/>
    </location>
</feature>
<dbReference type="OrthoDB" id="117402at2"/>
<dbReference type="PANTHER" id="PTHR13887">
    <property type="entry name" value="GLUTATHIONE S-TRANSFERASE KAPPA"/>
    <property type="match status" value="1"/>
</dbReference>
<dbReference type="STRING" id="1618207.UM93_16125"/>
<dbReference type="CDD" id="cd02972">
    <property type="entry name" value="DsbA_family"/>
    <property type="match status" value="1"/>
</dbReference>
<keyword evidence="10" id="KW-1185">Reference proteome</keyword>
<keyword evidence="3" id="KW-0560">Oxidoreductase</keyword>
<evidence type="ECO:0000256" key="2">
    <source>
        <dbReference type="ARBA" id="ARBA00022729"/>
    </source>
</evidence>
<name>A0A0D4C213_9MICC</name>
<organism evidence="9 10">
    <name type="scientific">Psychromicrobium lacuslunae</name>
    <dbReference type="NCBI Taxonomy" id="1618207"/>
    <lineage>
        <taxon>Bacteria</taxon>
        <taxon>Bacillati</taxon>
        <taxon>Actinomycetota</taxon>
        <taxon>Actinomycetes</taxon>
        <taxon>Micrococcales</taxon>
        <taxon>Micrococcaceae</taxon>
        <taxon>Psychromicrobium</taxon>
    </lineage>
</organism>
<feature type="transmembrane region" description="Helical" evidence="7">
    <location>
        <begin position="38"/>
        <end position="60"/>
    </location>
</feature>
<dbReference type="AlphaFoldDB" id="A0A0D4C213"/>
<accession>A0A0D4C213</accession>
<evidence type="ECO:0000256" key="7">
    <source>
        <dbReference type="SAM" id="Phobius"/>
    </source>
</evidence>
<dbReference type="PANTHER" id="PTHR13887:SF14">
    <property type="entry name" value="DISULFIDE BOND FORMATION PROTEIN D"/>
    <property type="match status" value="1"/>
</dbReference>
<evidence type="ECO:0000256" key="3">
    <source>
        <dbReference type="ARBA" id="ARBA00023002"/>
    </source>
</evidence>
<dbReference type="InterPro" id="IPR036249">
    <property type="entry name" value="Thioredoxin-like_sf"/>
</dbReference>
<protein>
    <submittedName>
        <fullName evidence="9">DSBA oxidoreductase</fullName>
    </submittedName>
</protein>
<dbReference type="InterPro" id="IPR013766">
    <property type="entry name" value="Thioredoxin_domain"/>
</dbReference>
<sequence>MSSQDRPKMTKAERTAAAREQARLIREAAVKKQKRNGWLIRGGVIVAALAIIAVVALIVVTTMQNNAPIADKGPVAANMNSYGGAVIGKDSKLVPPAQPAGEVDKSTVPAEPTAPPSAMTDTANIGIAATPKGKPAQVVIYLDFMCPFCNSFEKTNAAALTEMANAGTITYEYRPITILDQLSSGTNYSSRAAAAAAAVANTAPEKYQEYVSKLFANQPQENSTGLSNDQLKQYAKDLGVNIDSAVDNRTYRPQVAYTNQLALAHGLKGTPTIFVDGKVYPGNPQTNYSDFKQFVEGIIAAKK</sequence>
<dbReference type="HOGENOM" id="CLU_000288_47_3_11"/>
<dbReference type="KEGG" id="ari:UM93_16125"/>
<evidence type="ECO:0000256" key="5">
    <source>
        <dbReference type="ARBA" id="ARBA00023284"/>
    </source>
</evidence>
<dbReference type="Gene3D" id="3.40.30.10">
    <property type="entry name" value="Glutaredoxin"/>
    <property type="match status" value="1"/>
</dbReference>
<dbReference type="RefSeq" id="WP_045076497.1">
    <property type="nucleotide sequence ID" value="NZ_CP011005.1"/>
</dbReference>
<keyword evidence="4" id="KW-1015">Disulfide bond</keyword>
<evidence type="ECO:0000313" key="9">
    <source>
        <dbReference type="EMBL" id="AJT42618.1"/>
    </source>
</evidence>
<proteinExistence type="inferred from homology"/>
<keyword evidence="5" id="KW-0676">Redox-active center</keyword>
<dbReference type="EMBL" id="CP011005">
    <property type="protein sequence ID" value="AJT42618.1"/>
    <property type="molecule type" value="Genomic_DNA"/>
</dbReference>
<evidence type="ECO:0000256" key="4">
    <source>
        <dbReference type="ARBA" id="ARBA00023157"/>
    </source>
</evidence>
<keyword evidence="7" id="KW-0472">Membrane</keyword>
<reference evidence="9 10" key="1">
    <citation type="journal article" date="2015" name="Genome Announc.">
        <title>Complete Genome Sequencing of Protease-Producing Novel Arthrobacter sp. Strain IHBB 11108 Using PacBio Single-Molecule Real-Time Sequencing Technology.</title>
        <authorList>
            <person name="Kiran S."/>
            <person name="Swarnkar M.K."/>
            <person name="Pal M."/>
            <person name="Thakur R."/>
            <person name="Tewari R."/>
            <person name="Singh A.K."/>
            <person name="Gulati A."/>
        </authorList>
    </citation>
    <scope>NUCLEOTIDE SEQUENCE [LARGE SCALE GENOMIC DNA]</scope>
    <source>
        <strain evidence="9 10">IHBB 11108</strain>
    </source>
</reference>
<evidence type="ECO:0000256" key="1">
    <source>
        <dbReference type="ARBA" id="ARBA00005791"/>
    </source>
</evidence>
<evidence type="ECO:0000313" key="10">
    <source>
        <dbReference type="Proteomes" id="UP000061839"/>
    </source>
</evidence>
<keyword evidence="7" id="KW-1133">Transmembrane helix</keyword>
<evidence type="ECO:0000256" key="6">
    <source>
        <dbReference type="SAM" id="MobiDB-lite"/>
    </source>
</evidence>
<evidence type="ECO:0000259" key="8">
    <source>
        <dbReference type="PROSITE" id="PS51352"/>
    </source>
</evidence>
<comment type="similarity">
    <text evidence="1">Belongs to the thioredoxin family. DsbA subfamily.</text>
</comment>